<feature type="region of interest" description="Disordered" evidence="1">
    <location>
        <begin position="1"/>
        <end position="36"/>
    </location>
</feature>
<dbReference type="Proteomes" id="UP001316803">
    <property type="component" value="Unassembled WGS sequence"/>
</dbReference>
<feature type="compositionally biased region" description="Low complexity" evidence="1">
    <location>
        <begin position="75"/>
        <end position="87"/>
    </location>
</feature>
<evidence type="ECO:0000256" key="1">
    <source>
        <dbReference type="SAM" id="MobiDB-lite"/>
    </source>
</evidence>
<reference evidence="2 3" key="1">
    <citation type="submission" date="2022-12" db="EMBL/GenBank/DDBJ databases">
        <title>Genomic features and morphological characterization of a novel Knufia sp. strain isolated from spacecraft assembly facility.</title>
        <authorList>
            <person name="Teixeira M."/>
            <person name="Chander A.M."/>
            <person name="Stajich J.E."/>
            <person name="Venkateswaran K."/>
        </authorList>
    </citation>
    <scope>NUCLEOTIDE SEQUENCE [LARGE SCALE GENOMIC DNA]</scope>
    <source>
        <strain evidence="2 3">FJI-L2-BK-P2</strain>
    </source>
</reference>
<gene>
    <name evidence="2" type="ORF">OHC33_010837</name>
</gene>
<evidence type="ECO:0000313" key="3">
    <source>
        <dbReference type="Proteomes" id="UP001316803"/>
    </source>
</evidence>
<feature type="non-terminal residue" evidence="2">
    <location>
        <position position="1"/>
    </location>
</feature>
<evidence type="ECO:0000313" key="2">
    <source>
        <dbReference type="EMBL" id="KAK5948184.1"/>
    </source>
</evidence>
<feature type="compositionally biased region" description="Polar residues" evidence="1">
    <location>
        <begin position="19"/>
        <end position="28"/>
    </location>
</feature>
<comment type="caution">
    <text evidence="2">The sequence shown here is derived from an EMBL/GenBank/DDBJ whole genome shotgun (WGS) entry which is preliminary data.</text>
</comment>
<dbReference type="EMBL" id="JAKLMC020000052">
    <property type="protein sequence ID" value="KAK5948184.1"/>
    <property type="molecule type" value="Genomic_DNA"/>
</dbReference>
<feature type="region of interest" description="Disordered" evidence="1">
    <location>
        <begin position="64"/>
        <end position="91"/>
    </location>
</feature>
<keyword evidence="3" id="KW-1185">Reference proteome</keyword>
<dbReference type="AlphaFoldDB" id="A0AAN8I290"/>
<accession>A0AAN8I290</accession>
<protein>
    <submittedName>
        <fullName evidence="2">Uncharacterized protein</fullName>
    </submittedName>
</protein>
<sequence length="145" mass="16150">SSRDPNIFNAYPLSPPPNDYTSPETISIRSRRAPEETEEEIAAKYAQLQVAIAKKRMRDEIKEIEAELTGRRRAPSASPTPSQSSSSDIPVRARALAPPVFTGKTLGELQRYTQGYSVYFNAVGEYKESRRVIIAASYLRDNALS</sequence>
<proteinExistence type="predicted"/>
<organism evidence="2 3">
    <name type="scientific">Knufia fluminis</name>
    <dbReference type="NCBI Taxonomy" id="191047"/>
    <lineage>
        <taxon>Eukaryota</taxon>
        <taxon>Fungi</taxon>
        <taxon>Dikarya</taxon>
        <taxon>Ascomycota</taxon>
        <taxon>Pezizomycotina</taxon>
        <taxon>Eurotiomycetes</taxon>
        <taxon>Chaetothyriomycetidae</taxon>
        <taxon>Chaetothyriales</taxon>
        <taxon>Trichomeriaceae</taxon>
        <taxon>Knufia</taxon>
    </lineage>
</organism>
<name>A0AAN8I290_9EURO</name>